<proteinExistence type="predicted"/>
<dbReference type="VEuPathDB" id="FungiDB:PPTG_22977"/>
<dbReference type="RefSeq" id="XP_008905994.1">
    <property type="nucleotide sequence ID" value="XM_008907746.1"/>
</dbReference>
<protein>
    <submittedName>
        <fullName evidence="1">Uncharacterized protein</fullName>
    </submittedName>
</protein>
<dbReference type="EMBL" id="KI669587">
    <property type="protein sequence ID" value="ETN08807.1"/>
    <property type="molecule type" value="Genomic_DNA"/>
</dbReference>
<gene>
    <name evidence="1" type="ORF">PPTG_22977</name>
</gene>
<name>W2Q6P6_PHYN3</name>
<evidence type="ECO:0000313" key="1">
    <source>
        <dbReference type="EMBL" id="ETN08807.1"/>
    </source>
</evidence>
<dbReference type="AlphaFoldDB" id="W2Q6P6"/>
<dbReference type="Proteomes" id="UP000018817">
    <property type="component" value="Unassembled WGS sequence"/>
</dbReference>
<reference evidence="1 2" key="2">
    <citation type="submission" date="2013-11" db="EMBL/GenBank/DDBJ databases">
        <title>The Genome Sequence of Phytophthora parasitica INRA-310.</title>
        <authorList>
            <consortium name="The Broad Institute Genomics Platform"/>
            <person name="Russ C."/>
            <person name="Tyler B."/>
            <person name="Panabieres F."/>
            <person name="Shan W."/>
            <person name="Tripathy S."/>
            <person name="Grunwald N."/>
            <person name="Machado M."/>
            <person name="Johnson C.S."/>
            <person name="Arredondo F."/>
            <person name="Hong C."/>
            <person name="Coffey M."/>
            <person name="Young S.K."/>
            <person name="Zeng Q."/>
            <person name="Gargeya S."/>
            <person name="Fitzgerald M."/>
            <person name="Abouelleil A."/>
            <person name="Alvarado L."/>
            <person name="Chapman S.B."/>
            <person name="Gainer-Dewar J."/>
            <person name="Goldberg J."/>
            <person name="Griggs A."/>
            <person name="Gujja S."/>
            <person name="Hansen M."/>
            <person name="Howarth C."/>
            <person name="Imamovic A."/>
            <person name="Ireland A."/>
            <person name="Larimer J."/>
            <person name="McCowan C."/>
            <person name="Murphy C."/>
            <person name="Pearson M."/>
            <person name="Poon T.W."/>
            <person name="Priest M."/>
            <person name="Roberts A."/>
            <person name="Saif S."/>
            <person name="Shea T."/>
            <person name="Sykes S."/>
            <person name="Wortman J."/>
            <person name="Nusbaum C."/>
            <person name="Birren B."/>
        </authorList>
    </citation>
    <scope>NUCLEOTIDE SEQUENCE [LARGE SCALE GENOMIC DNA]</scope>
    <source>
        <strain evidence="1 2">INRA-310</strain>
    </source>
</reference>
<evidence type="ECO:0000313" key="2">
    <source>
        <dbReference type="Proteomes" id="UP000018817"/>
    </source>
</evidence>
<organism evidence="1 2">
    <name type="scientific">Phytophthora nicotianae (strain INRA-310)</name>
    <name type="common">Phytophthora parasitica</name>
    <dbReference type="NCBI Taxonomy" id="761204"/>
    <lineage>
        <taxon>Eukaryota</taxon>
        <taxon>Sar</taxon>
        <taxon>Stramenopiles</taxon>
        <taxon>Oomycota</taxon>
        <taxon>Peronosporomycetes</taxon>
        <taxon>Peronosporales</taxon>
        <taxon>Peronosporaceae</taxon>
        <taxon>Phytophthora</taxon>
    </lineage>
</organism>
<dbReference type="GeneID" id="20191576"/>
<sequence>MELVLQEMKRMMAAIFLSPLVPWQKINSIKTYVYPKDAYRIHHIHDNKA</sequence>
<accession>W2Q6P6</accession>
<reference evidence="2" key="1">
    <citation type="submission" date="2011-12" db="EMBL/GenBank/DDBJ databases">
        <authorList>
            <consortium name="The Broad Institute Genome Sequencing Platform"/>
            <person name="Russ C."/>
            <person name="Tyler B."/>
            <person name="Panabieres F."/>
            <person name="Shan W."/>
            <person name="Tripathy S."/>
            <person name="Grunwald N."/>
            <person name="Machado M."/>
            <person name="Young S.K."/>
            <person name="Zeng Q."/>
            <person name="Gargeya S."/>
            <person name="Fitzgerald M."/>
            <person name="Haas B."/>
            <person name="Abouelleil A."/>
            <person name="Alvarado L."/>
            <person name="Arachchi H.M."/>
            <person name="Berlin A."/>
            <person name="Chapman S.B."/>
            <person name="Gearin G."/>
            <person name="Goldberg J."/>
            <person name="Griggs A."/>
            <person name="Gujja S."/>
            <person name="Hansen M."/>
            <person name="Heiman D."/>
            <person name="Howarth C."/>
            <person name="Larimer J."/>
            <person name="Lui A."/>
            <person name="MacDonald P.J.P."/>
            <person name="McCowen C."/>
            <person name="Montmayeur A."/>
            <person name="Murphy C."/>
            <person name="Neiman D."/>
            <person name="Pearson M."/>
            <person name="Priest M."/>
            <person name="Roberts A."/>
            <person name="Saif S."/>
            <person name="Shea T."/>
            <person name="Sisk P."/>
            <person name="Stolte C."/>
            <person name="Sykes S."/>
            <person name="Wortman J."/>
            <person name="Nusbaum C."/>
            <person name="Birren B."/>
        </authorList>
    </citation>
    <scope>NUCLEOTIDE SEQUENCE [LARGE SCALE GENOMIC DNA]</scope>
    <source>
        <strain evidence="2">INRA-310</strain>
    </source>
</reference>